<comment type="caution">
    <text evidence="9">The sequence shown here is derived from an EMBL/GenBank/DDBJ whole genome shotgun (WGS) entry which is preliminary data.</text>
</comment>
<name>A0A9P8PL16_9ASCO</name>
<dbReference type="Proteomes" id="UP000769528">
    <property type="component" value="Unassembled WGS sequence"/>
</dbReference>
<evidence type="ECO:0000256" key="5">
    <source>
        <dbReference type="ARBA" id="ARBA00023124"/>
    </source>
</evidence>
<keyword evidence="10" id="KW-1185">Reference proteome</keyword>
<dbReference type="InterPro" id="IPR036590">
    <property type="entry name" value="SRAP-like"/>
</dbReference>
<evidence type="ECO:0000313" key="9">
    <source>
        <dbReference type="EMBL" id="KAH3673317.1"/>
    </source>
</evidence>
<reference evidence="9" key="2">
    <citation type="submission" date="2021-01" db="EMBL/GenBank/DDBJ databases">
        <authorList>
            <person name="Schikora-Tamarit M.A."/>
        </authorList>
    </citation>
    <scope>NUCLEOTIDE SEQUENCE</scope>
    <source>
        <strain evidence="9">CBS6341</strain>
    </source>
</reference>
<feature type="region of interest" description="Disordered" evidence="8">
    <location>
        <begin position="193"/>
        <end position="267"/>
    </location>
</feature>
<comment type="similarity">
    <text evidence="1">Belongs to the SOS response-associated peptidase family.</text>
</comment>
<feature type="compositionally biased region" description="Basic and acidic residues" evidence="8">
    <location>
        <begin position="203"/>
        <end position="245"/>
    </location>
</feature>
<evidence type="ECO:0000256" key="1">
    <source>
        <dbReference type="ARBA" id="ARBA00008136"/>
    </source>
</evidence>
<evidence type="ECO:0000256" key="3">
    <source>
        <dbReference type="ARBA" id="ARBA00022763"/>
    </source>
</evidence>
<dbReference type="SUPFAM" id="SSF143081">
    <property type="entry name" value="BB1717-like"/>
    <property type="match status" value="1"/>
</dbReference>
<dbReference type="InterPro" id="IPR003738">
    <property type="entry name" value="SRAP"/>
</dbReference>
<proteinExistence type="inferred from homology"/>
<evidence type="ECO:0000313" key="10">
    <source>
        <dbReference type="Proteomes" id="UP000769528"/>
    </source>
</evidence>
<dbReference type="GO" id="GO:0003697">
    <property type="term" value="F:single-stranded DNA binding"/>
    <property type="evidence" value="ECO:0007669"/>
    <property type="project" value="InterPro"/>
</dbReference>
<keyword evidence="7" id="KW-0456">Lyase</keyword>
<dbReference type="Pfam" id="PF02586">
    <property type="entry name" value="SRAP"/>
    <property type="match status" value="1"/>
</dbReference>
<evidence type="ECO:0000256" key="7">
    <source>
        <dbReference type="ARBA" id="ARBA00023239"/>
    </source>
</evidence>
<dbReference type="OrthoDB" id="2111841at2759"/>
<evidence type="ECO:0008006" key="11">
    <source>
        <dbReference type="Google" id="ProtNLM"/>
    </source>
</evidence>
<keyword evidence="6" id="KW-0238">DNA-binding</keyword>
<evidence type="ECO:0000256" key="2">
    <source>
        <dbReference type="ARBA" id="ARBA00022670"/>
    </source>
</evidence>
<dbReference type="PANTHER" id="PTHR13604">
    <property type="entry name" value="DC12-RELATED"/>
    <property type="match status" value="1"/>
</dbReference>
<dbReference type="GO" id="GO:0006508">
    <property type="term" value="P:proteolysis"/>
    <property type="evidence" value="ECO:0007669"/>
    <property type="project" value="UniProtKB-KW"/>
</dbReference>
<sequence length="267" mass="31240">MNQYKTFNARKESVLQGNRLWKTVRNSTRCVIPVVGYYEWKHEKLGQGKKVNKKPYFIKKKDGELMFLAGLFSSVKFENDEEMHTFTIITGPAPKYMEWLHFRMPIILEPGTSAWDQWLSNEDYTDKIGQESLKEYGKEGFEWFEVSKDVGKTTNDGEYLIKPLLKGNIGDFFGKNEKNQMNKKIDEKVVKEEAKQENQLIGEDSHKGSDEEKHGLTEEKLKNQEETPVQKKEALKKENSETNERKRPKNISILDRLRSHTTKKQKT</sequence>
<dbReference type="GO" id="GO:0008233">
    <property type="term" value="F:peptidase activity"/>
    <property type="evidence" value="ECO:0007669"/>
    <property type="project" value="UniProtKB-KW"/>
</dbReference>
<keyword evidence="3" id="KW-0227">DNA damage</keyword>
<evidence type="ECO:0000256" key="6">
    <source>
        <dbReference type="ARBA" id="ARBA00023125"/>
    </source>
</evidence>
<dbReference type="GO" id="GO:0106300">
    <property type="term" value="P:protein-DNA covalent cross-linking repair"/>
    <property type="evidence" value="ECO:0007669"/>
    <property type="project" value="InterPro"/>
</dbReference>
<accession>A0A9P8PL16</accession>
<gene>
    <name evidence="9" type="ORF">WICMUC_003777</name>
</gene>
<organism evidence="9 10">
    <name type="scientific">Wickerhamomyces mucosus</name>
    <dbReference type="NCBI Taxonomy" id="1378264"/>
    <lineage>
        <taxon>Eukaryota</taxon>
        <taxon>Fungi</taxon>
        <taxon>Dikarya</taxon>
        <taxon>Ascomycota</taxon>
        <taxon>Saccharomycotina</taxon>
        <taxon>Saccharomycetes</taxon>
        <taxon>Phaffomycetales</taxon>
        <taxon>Wickerhamomycetaceae</taxon>
        <taxon>Wickerhamomyces</taxon>
    </lineage>
</organism>
<reference evidence="9" key="1">
    <citation type="journal article" date="2021" name="Open Biol.">
        <title>Shared evolutionary footprints suggest mitochondrial oxidative damage underlies multiple complex I losses in fungi.</title>
        <authorList>
            <person name="Schikora-Tamarit M.A."/>
            <person name="Marcet-Houben M."/>
            <person name="Nosek J."/>
            <person name="Gabaldon T."/>
        </authorList>
    </citation>
    <scope>NUCLEOTIDE SEQUENCE</scope>
    <source>
        <strain evidence="9">CBS6341</strain>
    </source>
</reference>
<dbReference type="AlphaFoldDB" id="A0A9P8PL16"/>
<evidence type="ECO:0000256" key="4">
    <source>
        <dbReference type="ARBA" id="ARBA00022801"/>
    </source>
</evidence>
<keyword evidence="4" id="KW-0378">Hydrolase</keyword>
<keyword evidence="5" id="KW-0190">Covalent protein-DNA linkage</keyword>
<dbReference type="PANTHER" id="PTHR13604:SF0">
    <property type="entry name" value="ABASIC SITE PROCESSING PROTEIN HMCES"/>
    <property type="match status" value="1"/>
</dbReference>
<dbReference type="Gene3D" id="3.90.1680.10">
    <property type="entry name" value="SOS response associated peptidase-like"/>
    <property type="match status" value="1"/>
</dbReference>
<protein>
    <recommendedName>
        <fullName evidence="11">Abasic site processing protein</fullName>
    </recommendedName>
</protein>
<evidence type="ECO:0000256" key="8">
    <source>
        <dbReference type="SAM" id="MobiDB-lite"/>
    </source>
</evidence>
<dbReference type="GO" id="GO:0016829">
    <property type="term" value="F:lyase activity"/>
    <property type="evidence" value="ECO:0007669"/>
    <property type="project" value="UniProtKB-KW"/>
</dbReference>
<keyword evidence="2" id="KW-0645">Protease</keyword>
<dbReference type="EMBL" id="JAEUBF010001028">
    <property type="protein sequence ID" value="KAH3673317.1"/>
    <property type="molecule type" value="Genomic_DNA"/>
</dbReference>